<evidence type="ECO:0000313" key="3">
    <source>
        <dbReference type="Proteomes" id="UP000225706"/>
    </source>
</evidence>
<evidence type="ECO:0000256" key="1">
    <source>
        <dbReference type="SAM" id="MobiDB-lite"/>
    </source>
</evidence>
<sequence>MDDGFDLMPTDQVDDELPCFSLDELWNENELALTLNDESDPPACPQELHSWQKRNKLLHSHYFHVAAPENCQKISVVQRPLPKSTRFIAESNAKVNSGAPLFLGNSQSNRQLGKYSQHAPLPPPTPGAEDFDLTVYSGSAKNTSSSYWNEGLLTPTSRGKMKQCPRPRSPSEDPYNALEVEDWNILPVVAKPGGQIKVSSSKKKTQNETNLSSSLSSTRFDTPFLLGRSCLHRGNVIATEDECTQRCQQSPCSASFFCSKSSER</sequence>
<dbReference type="AlphaFoldDB" id="A0A2B4RPE3"/>
<keyword evidence="3" id="KW-1185">Reference proteome</keyword>
<feature type="region of interest" description="Disordered" evidence="1">
    <location>
        <begin position="147"/>
        <end position="175"/>
    </location>
</feature>
<accession>A0A2B4RPE3</accession>
<feature type="region of interest" description="Disordered" evidence="1">
    <location>
        <begin position="113"/>
        <end position="133"/>
    </location>
</feature>
<comment type="caution">
    <text evidence="2">The sequence shown here is derived from an EMBL/GenBank/DDBJ whole genome shotgun (WGS) entry which is preliminary data.</text>
</comment>
<dbReference type="OrthoDB" id="10679313at2759"/>
<reference evidence="3" key="1">
    <citation type="journal article" date="2017" name="bioRxiv">
        <title>Comparative analysis of the genomes of Stylophora pistillata and Acropora digitifera provides evidence for extensive differences between species of corals.</title>
        <authorList>
            <person name="Voolstra C.R."/>
            <person name="Li Y."/>
            <person name="Liew Y.J."/>
            <person name="Baumgarten S."/>
            <person name="Zoccola D."/>
            <person name="Flot J.-F."/>
            <person name="Tambutte S."/>
            <person name="Allemand D."/>
            <person name="Aranda M."/>
        </authorList>
    </citation>
    <scope>NUCLEOTIDE SEQUENCE [LARGE SCALE GENOMIC DNA]</scope>
</reference>
<gene>
    <name evidence="2" type="ORF">AWC38_SpisGene17423</name>
</gene>
<organism evidence="2 3">
    <name type="scientific">Stylophora pistillata</name>
    <name type="common">Smooth cauliflower coral</name>
    <dbReference type="NCBI Taxonomy" id="50429"/>
    <lineage>
        <taxon>Eukaryota</taxon>
        <taxon>Metazoa</taxon>
        <taxon>Cnidaria</taxon>
        <taxon>Anthozoa</taxon>
        <taxon>Hexacorallia</taxon>
        <taxon>Scleractinia</taxon>
        <taxon>Astrocoeniina</taxon>
        <taxon>Pocilloporidae</taxon>
        <taxon>Stylophora</taxon>
    </lineage>
</organism>
<evidence type="ECO:0000313" key="2">
    <source>
        <dbReference type="EMBL" id="PFX18217.1"/>
    </source>
</evidence>
<dbReference type="EMBL" id="LSMT01000424">
    <property type="protein sequence ID" value="PFX18217.1"/>
    <property type="molecule type" value="Genomic_DNA"/>
</dbReference>
<proteinExistence type="predicted"/>
<protein>
    <submittedName>
        <fullName evidence="2">Uncharacterized protein</fullName>
    </submittedName>
</protein>
<name>A0A2B4RPE3_STYPI</name>
<dbReference type="Proteomes" id="UP000225706">
    <property type="component" value="Unassembled WGS sequence"/>
</dbReference>